<dbReference type="RefSeq" id="YP_009151709.1">
    <property type="nucleotide sequence ID" value="NC_027374.1"/>
</dbReference>
<evidence type="ECO:0000313" key="2">
    <source>
        <dbReference type="Proteomes" id="UP000030207"/>
    </source>
</evidence>
<dbReference type="OrthoDB" id="37027at10239"/>
<proteinExistence type="predicted"/>
<protein>
    <submittedName>
        <fullName evidence="1">Uncharacterized protein</fullName>
    </submittedName>
</protein>
<reference evidence="1 2" key="1">
    <citation type="submission" date="2014-07" db="EMBL/GenBank/DDBJ databases">
        <title>Complete Genome of Bacillus megaterium Myophage Moonbeam.</title>
        <authorList>
            <person name="Cadungog J.N."/>
            <person name="Khatemi B.E."/>
            <person name="Hernandez A.C."/>
            <person name="Everett G.F.K."/>
        </authorList>
    </citation>
    <scope>NUCLEOTIDE SEQUENCE [LARGE SCALE GENOMIC DNA]</scope>
</reference>
<gene>
    <name evidence="1" type="ORF">CPT_Moonbeam146</name>
</gene>
<dbReference type="EMBL" id="KM236246">
    <property type="protein sequence ID" value="AIW03544.1"/>
    <property type="molecule type" value="Genomic_DNA"/>
</dbReference>
<accession>A0A0A0RPK7</accession>
<dbReference type="Proteomes" id="UP000030207">
    <property type="component" value="Segment"/>
</dbReference>
<dbReference type="GeneID" id="24608121"/>
<keyword evidence="2" id="KW-1185">Reference proteome</keyword>
<name>A0A0A0RPK7_9CAUD</name>
<evidence type="ECO:0000313" key="1">
    <source>
        <dbReference type="EMBL" id="AIW03544.1"/>
    </source>
</evidence>
<organism evidence="1 2">
    <name type="scientific">Bacillus phage Moonbeam</name>
    <dbReference type="NCBI Taxonomy" id="1540091"/>
    <lineage>
        <taxon>Viruses</taxon>
        <taxon>Duplodnaviria</taxon>
        <taxon>Heunggongvirae</taxon>
        <taxon>Uroviricota</taxon>
        <taxon>Caudoviricetes</taxon>
        <taxon>Herelleviridae</taxon>
        <taxon>Bastillevirinae</taxon>
        <taxon>Moonbeamvirus</taxon>
        <taxon>Moonbeamvirus moonbeam</taxon>
    </lineage>
</organism>
<sequence length="80" mass="9695">MSLWIPDITYIREVLSVEPEEGSWALIHPDKEYVRVKMVAAEWYQEDETISKVFEKKKWEQIQEHGTFGKDVHWKMKEEK</sequence>
<dbReference type="KEGG" id="vg:24608121"/>